<dbReference type="GO" id="GO:0002161">
    <property type="term" value="F:aminoacyl-tRNA deacylase activity"/>
    <property type="evidence" value="ECO:0007669"/>
    <property type="project" value="TreeGrafter"/>
</dbReference>
<dbReference type="SUPFAM" id="SSF55681">
    <property type="entry name" value="Class II aaRS and biotin synthetases"/>
    <property type="match status" value="1"/>
</dbReference>
<gene>
    <name evidence="3" type="ORF">C5167_033334</name>
</gene>
<evidence type="ECO:0000259" key="2">
    <source>
        <dbReference type="Pfam" id="PF04824"/>
    </source>
</evidence>
<dbReference type="AlphaFoldDB" id="A0A4Y7KE82"/>
<dbReference type="GO" id="GO:0006419">
    <property type="term" value="P:alanyl-tRNA aminoacylation"/>
    <property type="evidence" value="ECO:0007669"/>
    <property type="project" value="InterPro"/>
</dbReference>
<dbReference type="Pfam" id="PF04824">
    <property type="entry name" value="Rad21_Rec8"/>
    <property type="match status" value="1"/>
</dbReference>
<dbReference type="STRING" id="3469.A0A4Y7KE82"/>
<dbReference type="SUPFAM" id="SSF101353">
    <property type="entry name" value="Putative anticodon-binding domain of alanyl-tRNA synthetase (AlaRS)"/>
    <property type="match status" value="1"/>
</dbReference>
<accession>A0A4Y7KE82</accession>
<dbReference type="InterPro" id="IPR006909">
    <property type="entry name" value="Rad21/Rec8_C_eu"/>
</dbReference>
<dbReference type="SUPFAM" id="SSF46785">
    <property type="entry name" value="Winged helix' DNA-binding domain"/>
    <property type="match status" value="1"/>
</dbReference>
<dbReference type="GO" id="GO:0005739">
    <property type="term" value="C:mitochondrion"/>
    <property type="evidence" value="ECO:0007669"/>
    <property type="project" value="TreeGrafter"/>
</dbReference>
<dbReference type="Pfam" id="PF01411">
    <property type="entry name" value="tRNA-synt_2c"/>
    <property type="match status" value="1"/>
</dbReference>
<dbReference type="EMBL" id="CM010721">
    <property type="protein sequence ID" value="RZC70225.1"/>
    <property type="molecule type" value="Genomic_DNA"/>
</dbReference>
<dbReference type="InterPro" id="IPR018164">
    <property type="entry name" value="Ala-tRNA-synth_IIc_N"/>
</dbReference>
<reference evidence="3 4" key="1">
    <citation type="journal article" date="2018" name="Science">
        <title>The opium poppy genome and morphinan production.</title>
        <authorList>
            <person name="Guo L."/>
            <person name="Winzer T."/>
            <person name="Yang X."/>
            <person name="Li Y."/>
            <person name="Ning Z."/>
            <person name="He Z."/>
            <person name="Teodor R."/>
            <person name="Lu Y."/>
            <person name="Bowser T.A."/>
            <person name="Graham I.A."/>
            <person name="Ye K."/>
        </authorList>
    </citation>
    <scope>NUCLEOTIDE SEQUENCE [LARGE SCALE GENOMIC DNA]</scope>
    <source>
        <strain evidence="4">cv. HN1</strain>
        <tissue evidence="3">Leaves</tissue>
    </source>
</reference>
<organism evidence="3 4">
    <name type="scientific">Papaver somniferum</name>
    <name type="common">Opium poppy</name>
    <dbReference type="NCBI Taxonomy" id="3469"/>
    <lineage>
        <taxon>Eukaryota</taxon>
        <taxon>Viridiplantae</taxon>
        <taxon>Streptophyta</taxon>
        <taxon>Embryophyta</taxon>
        <taxon>Tracheophyta</taxon>
        <taxon>Spermatophyta</taxon>
        <taxon>Magnoliopsida</taxon>
        <taxon>Ranunculales</taxon>
        <taxon>Papaveraceae</taxon>
        <taxon>Papaveroideae</taxon>
        <taxon>Papaver</taxon>
    </lineage>
</organism>
<dbReference type="Gramene" id="RZC70225">
    <property type="protein sequence ID" value="RZC70225"/>
    <property type="gene ID" value="C5167_033334"/>
</dbReference>
<dbReference type="InterPro" id="IPR002318">
    <property type="entry name" value="Ala-tRNA-lgiase_IIc"/>
</dbReference>
<evidence type="ECO:0000313" key="3">
    <source>
        <dbReference type="EMBL" id="RZC70225.1"/>
    </source>
</evidence>
<dbReference type="PANTHER" id="PTHR11777:SF9">
    <property type="entry name" value="ALANINE--TRNA LIGASE, CYTOPLASMIC"/>
    <property type="match status" value="1"/>
</dbReference>
<dbReference type="Gene3D" id="3.30.930.10">
    <property type="entry name" value="Bira Bifunctional Protein, Domain 2"/>
    <property type="match status" value="1"/>
</dbReference>
<dbReference type="InterPro" id="IPR018162">
    <property type="entry name" value="Ala-tRNA-ligase_IIc_anticod-bd"/>
</dbReference>
<proteinExistence type="predicted"/>
<dbReference type="Proteomes" id="UP000316621">
    <property type="component" value="Chromosome 7"/>
</dbReference>
<evidence type="ECO:0000259" key="1">
    <source>
        <dbReference type="Pfam" id="PF01411"/>
    </source>
</evidence>
<dbReference type="PANTHER" id="PTHR11777">
    <property type="entry name" value="ALANYL-TRNA SYNTHETASE"/>
    <property type="match status" value="1"/>
</dbReference>
<dbReference type="InterPro" id="IPR023093">
    <property type="entry name" value="ScpA-like_C"/>
</dbReference>
<dbReference type="InterPro" id="IPR050058">
    <property type="entry name" value="Ala-tRNA_ligase"/>
</dbReference>
<dbReference type="InterPro" id="IPR036390">
    <property type="entry name" value="WH_DNA-bd_sf"/>
</dbReference>
<feature type="domain" description="Alanyl-tRNA synthetase class IIc N-terminal" evidence="1">
    <location>
        <begin position="1"/>
        <end position="45"/>
    </location>
</feature>
<keyword evidence="4" id="KW-1185">Reference proteome</keyword>
<dbReference type="Gene3D" id="1.10.10.580">
    <property type="entry name" value="Structural maintenance of chromosome 1. Chain E"/>
    <property type="match status" value="1"/>
</dbReference>
<dbReference type="GO" id="GO:0005524">
    <property type="term" value="F:ATP binding"/>
    <property type="evidence" value="ECO:0007669"/>
    <property type="project" value="InterPro"/>
</dbReference>
<dbReference type="PRINTS" id="PR00980">
    <property type="entry name" value="TRNASYNTHALA"/>
</dbReference>
<dbReference type="GO" id="GO:0009507">
    <property type="term" value="C:chloroplast"/>
    <property type="evidence" value="ECO:0007669"/>
    <property type="project" value="TreeGrafter"/>
</dbReference>
<protein>
    <submittedName>
        <fullName evidence="3">Uncharacterized protein</fullName>
    </submittedName>
</protein>
<dbReference type="GO" id="GO:0004813">
    <property type="term" value="F:alanine-tRNA ligase activity"/>
    <property type="evidence" value="ECO:0007669"/>
    <property type="project" value="InterPro"/>
</dbReference>
<evidence type="ECO:0000313" key="4">
    <source>
        <dbReference type="Proteomes" id="UP000316621"/>
    </source>
</evidence>
<name>A0A4Y7KE82_PAPSO</name>
<dbReference type="InterPro" id="IPR045864">
    <property type="entry name" value="aa-tRNA-synth_II/BPL/LPL"/>
</dbReference>
<sequence>MGDTGPCGPCTKSHFDRIGNSNAALLVTNDDPTCIEIWNLVFIQATGAWPYSGKIGAVMWTKLTWLRTIYFAIADGSCPGNLCVMEGKYLKATGGRPYSGKVGADDDVDKIGMAYRVVADHIRALSFAIADGKGIHQGTVEETLLQQQSIKIWDLPEPDFKFRRASENGLIHENEALVETGPIPTQHPPADHDQPIEKITDTIRMYLKDTFETPEASQVESLDQLASRENWKKAAQLFYQTLALATYDYLKVQQTVAFGEILISKGPKM</sequence>
<feature type="domain" description="Rad21/Rec8-like protein C-terminal eukaryotic" evidence="2">
    <location>
        <begin position="216"/>
        <end position="269"/>
    </location>
</feature>